<evidence type="ECO:0000259" key="8">
    <source>
        <dbReference type="Pfam" id="PF08221"/>
    </source>
</evidence>
<dbReference type="AlphaFoldDB" id="D8RTG9"/>
<accession>D8RTG9</accession>
<dbReference type="Pfam" id="PF08221">
    <property type="entry name" value="HTH_9"/>
    <property type="match status" value="1"/>
</dbReference>
<comment type="similarity">
    <text evidence="5">Belongs to the eukaryotic RPC3/POLR3C RNA polymerase subunit family.</text>
</comment>
<dbReference type="PANTHER" id="PTHR12949">
    <property type="entry name" value="RNA POLYMERASE III DNA DIRECTED -RELATED"/>
    <property type="match status" value="1"/>
</dbReference>
<feature type="domain" description="RNA polymerase III Rpc82 C -terminal" evidence="7">
    <location>
        <begin position="148"/>
        <end position="312"/>
    </location>
</feature>
<evidence type="ECO:0000256" key="6">
    <source>
        <dbReference type="SAM" id="MobiDB-lite"/>
    </source>
</evidence>
<keyword evidence="2 5" id="KW-0240">DNA-directed RNA polymerase</keyword>
<keyword evidence="11" id="KW-1185">Reference proteome</keyword>
<keyword evidence="3 5" id="KW-0804">Transcription</keyword>
<comment type="function">
    <text evidence="5">DNA-dependent RNA polymerase catalyzes the transcription of DNA into RNA using the four ribonucleoside triphosphates as substrates. Specific core component of RNA polymerase III which synthesizes small RNAs, such as 5S rRNA and tRNAs.</text>
</comment>
<dbReference type="KEGG" id="smo:SELMODRAFT_414649"/>
<dbReference type="Gene3D" id="1.10.10.10">
    <property type="entry name" value="Winged helix-like DNA-binding domain superfamily/Winged helix DNA-binding domain"/>
    <property type="match status" value="3"/>
</dbReference>
<comment type="subcellular location">
    <subcellularLocation>
        <location evidence="1 5">Nucleus</location>
    </subcellularLocation>
</comment>
<dbReference type="STRING" id="88036.D8RTG9"/>
<evidence type="ECO:0000259" key="9">
    <source>
        <dbReference type="Pfam" id="PF22536"/>
    </source>
</evidence>
<dbReference type="FunFam" id="1.10.10.10:FF:000420">
    <property type="entry name" value="RNA polymerase III subunit, putative"/>
    <property type="match status" value="1"/>
</dbReference>
<evidence type="ECO:0000256" key="2">
    <source>
        <dbReference type="ARBA" id="ARBA00022478"/>
    </source>
</evidence>
<dbReference type="InterPro" id="IPR008806">
    <property type="entry name" value="RNA_pol_III_Rpc82_C"/>
</dbReference>
<sequence length="504" mass="56677">MAAGYAGKLACFLIKDQFGDLVHSVCECLISRGQLSLPEIGSFTLLARPHLASCLLVLIQHNCVQAFKVLDEDNLEARLRYTAIVDHVVLRACFPLFLELIREKTGNDQSEELALGLLQHGRLTLEQLIKRDAECSNSEDAQSQFMEAFTNLLQHKLVERCPRPEAVLGFSDNAGDGRPAKKARGSSKKRSLPLNFETQVRRVLAAAAPMEAERFRGPSRWIMDEDAAASTPSTSEKRKHGALWDSSSMDEKEVLWRVNFEECVKLLRHKACASHVNFSFGSDAKTVVEAMLEATRKTETTVKAAFSDALTLNDILILRSDWTAPVVRNALKRMVEEGFINSVGDAGSHYTVAMQKIVELARKTEVESIVSQRFGKPSSRILRLLSKKGGSEQKAISEKCLIPDKEAWQLLYQLMKERYIELQEVPKSAGDRAPARTFYLWHVDFSKLSSVVLEDMYHAAYNLHRQIEHRLEHEKEVGGFYSPCVCTKKVETAAAYYTDNRLIV</sequence>
<evidence type="ECO:0000313" key="10">
    <source>
        <dbReference type="EMBL" id="EFJ24673.1"/>
    </source>
</evidence>
<feature type="domain" description="RNA polymerase III subunit RPC82-related helix-turn-helix" evidence="8">
    <location>
        <begin position="9"/>
        <end position="68"/>
    </location>
</feature>
<feature type="domain" description="DNA-directed RNA polymerase III subunit RPC3 winged-helix" evidence="9">
    <location>
        <begin position="366"/>
        <end position="443"/>
    </location>
</feature>
<dbReference type="GO" id="GO:0003697">
    <property type="term" value="F:single-stranded DNA binding"/>
    <property type="evidence" value="ECO:0007669"/>
    <property type="project" value="UniProtKB-UniRule"/>
</dbReference>
<dbReference type="InterPro" id="IPR013197">
    <property type="entry name" value="RNA_pol_III_RPC82-rel_HTH"/>
</dbReference>
<evidence type="ECO:0000256" key="5">
    <source>
        <dbReference type="RuleBase" id="RU367076"/>
    </source>
</evidence>
<dbReference type="InParanoid" id="D8RTG9"/>
<dbReference type="Proteomes" id="UP000001514">
    <property type="component" value="Unassembled WGS sequence"/>
</dbReference>
<dbReference type="HOGENOM" id="CLU_041731_0_0_1"/>
<proteinExistence type="inferred from homology"/>
<dbReference type="GO" id="GO:0005666">
    <property type="term" value="C:RNA polymerase III complex"/>
    <property type="evidence" value="ECO:0000318"/>
    <property type="project" value="GO_Central"/>
</dbReference>
<evidence type="ECO:0000313" key="11">
    <source>
        <dbReference type="Proteomes" id="UP000001514"/>
    </source>
</evidence>
<evidence type="ECO:0000256" key="4">
    <source>
        <dbReference type="ARBA" id="ARBA00023242"/>
    </source>
</evidence>
<keyword evidence="4 5" id="KW-0539">Nucleus</keyword>
<dbReference type="OMA" id="VALWANS"/>
<dbReference type="InterPro" id="IPR039748">
    <property type="entry name" value="RPC3"/>
</dbReference>
<reference evidence="10 11" key="1">
    <citation type="journal article" date="2011" name="Science">
        <title>The Selaginella genome identifies genetic changes associated with the evolution of vascular plants.</title>
        <authorList>
            <person name="Banks J.A."/>
            <person name="Nishiyama T."/>
            <person name="Hasebe M."/>
            <person name="Bowman J.L."/>
            <person name="Gribskov M."/>
            <person name="dePamphilis C."/>
            <person name="Albert V.A."/>
            <person name="Aono N."/>
            <person name="Aoyama T."/>
            <person name="Ambrose B.A."/>
            <person name="Ashton N.W."/>
            <person name="Axtell M.J."/>
            <person name="Barker E."/>
            <person name="Barker M.S."/>
            <person name="Bennetzen J.L."/>
            <person name="Bonawitz N.D."/>
            <person name="Chapple C."/>
            <person name="Cheng C."/>
            <person name="Correa L.G."/>
            <person name="Dacre M."/>
            <person name="DeBarry J."/>
            <person name="Dreyer I."/>
            <person name="Elias M."/>
            <person name="Engstrom E.M."/>
            <person name="Estelle M."/>
            <person name="Feng L."/>
            <person name="Finet C."/>
            <person name="Floyd S.K."/>
            <person name="Frommer W.B."/>
            <person name="Fujita T."/>
            <person name="Gramzow L."/>
            <person name="Gutensohn M."/>
            <person name="Harholt J."/>
            <person name="Hattori M."/>
            <person name="Heyl A."/>
            <person name="Hirai T."/>
            <person name="Hiwatashi Y."/>
            <person name="Ishikawa M."/>
            <person name="Iwata M."/>
            <person name="Karol K.G."/>
            <person name="Koehler B."/>
            <person name="Kolukisaoglu U."/>
            <person name="Kubo M."/>
            <person name="Kurata T."/>
            <person name="Lalonde S."/>
            <person name="Li K."/>
            <person name="Li Y."/>
            <person name="Litt A."/>
            <person name="Lyons E."/>
            <person name="Manning G."/>
            <person name="Maruyama T."/>
            <person name="Michael T.P."/>
            <person name="Mikami K."/>
            <person name="Miyazaki S."/>
            <person name="Morinaga S."/>
            <person name="Murata T."/>
            <person name="Mueller-Roeber B."/>
            <person name="Nelson D.R."/>
            <person name="Obara M."/>
            <person name="Oguri Y."/>
            <person name="Olmstead R.G."/>
            <person name="Onodera N."/>
            <person name="Petersen B.L."/>
            <person name="Pils B."/>
            <person name="Prigge M."/>
            <person name="Rensing S.A."/>
            <person name="Riano-Pachon D.M."/>
            <person name="Roberts A.W."/>
            <person name="Sato Y."/>
            <person name="Scheller H.V."/>
            <person name="Schulz B."/>
            <person name="Schulz C."/>
            <person name="Shakirov E.V."/>
            <person name="Shibagaki N."/>
            <person name="Shinohara N."/>
            <person name="Shippen D.E."/>
            <person name="Soerensen I."/>
            <person name="Sotooka R."/>
            <person name="Sugimoto N."/>
            <person name="Sugita M."/>
            <person name="Sumikawa N."/>
            <person name="Tanurdzic M."/>
            <person name="Theissen G."/>
            <person name="Ulvskov P."/>
            <person name="Wakazuki S."/>
            <person name="Weng J.K."/>
            <person name="Willats W.W."/>
            <person name="Wipf D."/>
            <person name="Wolf P.G."/>
            <person name="Yang L."/>
            <person name="Zimmer A.D."/>
            <person name="Zhu Q."/>
            <person name="Mitros T."/>
            <person name="Hellsten U."/>
            <person name="Loque D."/>
            <person name="Otillar R."/>
            <person name="Salamov A."/>
            <person name="Schmutz J."/>
            <person name="Shapiro H."/>
            <person name="Lindquist E."/>
            <person name="Lucas S."/>
            <person name="Rokhsar D."/>
            <person name="Grigoriev I.V."/>
        </authorList>
    </citation>
    <scope>NUCLEOTIDE SEQUENCE [LARGE SCALE GENOMIC DNA]</scope>
</reference>
<evidence type="ECO:0000259" key="7">
    <source>
        <dbReference type="Pfam" id="PF05645"/>
    </source>
</evidence>
<dbReference type="PANTHER" id="PTHR12949:SF0">
    <property type="entry name" value="DNA-DIRECTED RNA POLYMERASE III SUBUNIT RPC3"/>
    <property type="match status" value="1"/>
</dbReference>
<dbReference type="eggNOG" id="KOG2587">
    <property type="taxonomic scope" value="Eukaryota"/>
</dbReference>
<dbReference type="InterPro" id="IPR055207">
    <property type="entry name" value="POLR3C_WHD"/>
</dbReference>
<feature type="compositionally biased region" description="Basic residues" evidence="6">
    <location>
        <begin position="180"/>
        <end position="191"/>
    </location>
</feature>
<dbReference type="Gramene" id="EFJ24673">
    <property type="protein sequence ID" value="EFJ24673"/>
    <property type="gene ID" value="SELMODRAFT_414649"/>
</dbReference>
<comment type="subunit">
    <text evidence="5">Component of the RNA polymerase III (Pol III) complex consisting of 17 subunits.</text>
</comment>
<organism evidence="11">
    <name type="scientific">Selaginella moellendorffii</name>
    <name type="common">Spikemoss</name>
    <dbReference type="NCBI Taxonomy" id="88036"/>
    <lineage>
        <taxon>Eukaryota</taxon>
        <taxon>Viridiplantae</taxon>
        <taxon>Streptophyta</taxon>
        <taxon>Embryophyta</taxon>
        <taxon>Tracheophyta</taxon>
        <taxon>Lycopodiopsida</taxon>
        <taxon>Selaginellales</taxon>
        <taxon>Selaginellaceae</taxon>
        <taxon>Selaginella</taxon>
    </lineage>
</organism>
<evidence type="ECO:0000256" key="3">
    <source>
        <dbReference type="ARBA" id="ARBA00023163"/>
    </source>
</evidence>
<dbReference type="GO" id="GO:0006351">
    <property type="term" value="P:DNA-templated transcription"/>
    <property type="evidence" value="ECO:0007669"/>
    <property type="project" value="InterPro"/>
</dbReference>
<gene>
    <name evidence="10" type="ORF">SELMODRAFT_414649</name>
</gene>
<evidence type="ECO:0000256" key="1">
    <source>
        <dbReference type="ARBA" id="ARBA00004123"/>
    </source>
</evidence>
<name>D8RTG9_SELML</name>
<dbReference type="InterPro" id="IPR036388">
    <property type="entry name" value="WH-like_DNA-bd_sf"/>
</dbReference>
<protein>
    <recommendedName>
        <fullName evidence="5">DNA-directed RNA polymerase III subunit RPC3</fullName>
        <shortName evidence="5">RNA polymerase III subunit C3</shortName>
    </recommendedName>
</protein>
<dbReference type="Pfam" id="PF22536">
    <property type="entry name" value="WHD_POLR3C"/>
    <property type="match status" value="1"/>
</dbReference>
<dbReference type="Pfam" id="PF05645">
    <property type="entry name" value="RNA_pol_Rpc82"/>
    <property type="match status" value="1"/>
</dbReference>
<dbReference type="EMBL" id="GL377589">
    <property type="protein sequence ID" value="EFJ24673.1"/>
    <property type="molecule type" value="Genomic_DNA"/>
</dbReference>
<feature type="region of interest" description="Disordered" evidence="6">
    <location>
        <begin position="168"/>
        <end position="191"/>
    </location>
</feature>